<dbReference type="RefSeq" id="WP_379071395.1">
    <property type="nucleotide sequence ID" value="NZ_JBHTIT010000001.1"/>
</dbReference>
<dbReference type="GO" id="GO:0050269">
    <property type="term" value="F:coniferyl-aldehyde dehydrogenase [NAD(P)+] activity"/>
    <property type="evidence" value="ECO:0007669"/>
    <property type="project" value="UniProtKB-EC"/>
</dbReference>
<dbReference type="InterPro" id="IPR016161">
    <property type="entry name" value="Ald_DH/histidinol_DH"/>
</dbReference>
<dbReference type="InterPro" id="IPR016162">
    <property type="entry name" value="Ald_DH_N"/>
</dbReference>
<sequence length="481" mass="53030">MVAHVAALAEQNLQVADMQRIFNSQRAAYGLRPMPSAEERIASLKRLREVIIKYQDDLADAVSQDFGHRSTHETKIAEVLTSLEAVKYASKNVKNWMKPQKRHSGILAMPAKARLHPQPLGVVGVVVPWNYPIFLAIGPLVGALSAGNRVMIKSSSFTPRLGETLKRMLAEAFSEDTVAVITGRGEVSEAFSHMPFDQITFTGSTNVGRTIMQNAAANLTPVLLELGGKSPTIVHESYPMTDAAERIAFGKCWNAGQTCVAPDYLLLPRGKTDEFVIAFTAQVSKMYPTLVTNADYTSVVNDKQYSRIQSYLADAREQGARVIEINPANERFENTRKIPPTIIIGAKPEMLIMQNEIFGPILPILEIESLSQALEFVNSRPRPLALYYFDNDSARADYVVTHTHSGATGINDVVTHVGVDDLPFGGVGPSGMGRYHAYEGFQTYSNMKAVLVRSSIYSVRYILPPFNKASHTLIKKLFLGQ</sequence>
<evidence type="ECO:0000313" key="9">
    <source>
        <dbReference type="Proteomes" id="UP001597044"/>
    </source>
</evidence>
<evidence type="ECO:0000256" key="6">
    <source>
        <dbReference type="RuleBase" id="RU003345"/>
    </source>
</evidence>
<evidence type="ECO:0000256" key="2">
    <source>
        <dbReference type="ARBA" id="ARBA00023002"/>
    </source>
</evidence>
<dbReference type="SUPFAM" id="SSF53720">
    <property type="entry name" value="ALDH-like"/>
    <property type="match status" value="1"/>
</dbReference>
<organism evidence="8 9">
    <name type="scientific">Paraperlucidibaca wandonensis</name>
    <dbReference type="NCBI Taxonomy" id="1268273"/>
    <lineage>
        <taxon>Bacteria</taxon>
        <taxon>Pseudomonadati</taxon>
        <taxon>Pseudomonadota</taxon>
        <taxon>Gammaproteobacteria</taxon>
        <taxon>Moraxellales</taxon>
        <taxon>Moraxellaceae</taxon>
        <taxon>Paraperlucidibaca</taxon>
    </lineage>
</organism>
<dbReference type="PROSITE" id="PS00687">
    <property type="entry name" value="ALDEHYDE_DEHYDR_GLU"/>
    <property type="match status" value="1"/>
</dbReference>
<protein>
    <recommendedName>
        <fullName evidence="4">Aldehyde dehydrogenase</fullName>
    </recommendedName>
</protein>
<evidence type="ECO:0000256" key="4">
    <source>
        <dbReference type="PIRNR" id="PIRNR036492"/>
    </source>
</evidence>
<evidence type="ECO:0000256" key="1">
    <source>
        <dbReference type="ARBA" id="ARBA00009986"/>
    </source>
</evidence>
<feature type="domain" description="Aldehyde dehydrogenase" evidence="7">
    <location>
        <begin position="14"/>
        <end position="450"/>
    </location>
</feature>
<dbReference type="Proteomes" id="UP001597044">
    <property type="component" value="Unassembled WGS sequence"/>
</dbReference>
<keyword evidence="9" id="KW-1185">Reference proteome</keyword>
<dbReference type="PANTHER" id="PTHR43570:SF20">
    <property type="entry name" value="ALDEHYDE DEHYDROGENASE ALDX-RELATED"/>
    <property type="match status" value="1"/>
</dbReference>
<gene>
    <name evidence="8" type="ORF">ACFQ0F_09265</name>
</gene>
<dbReference type="InterPro" id="IPR016163">
    <property type="entry name" value="Ald_DH_C"/>
</dbReference>
<dbReference type="InterPro" id="IPR029510">
    <property type="entry name" value="Ald_DH_CS_GLU"/>
</dbReference>
<keyword evidence="2 4" id="KW-0560">Oxidoreductase</keyword>
<keyword evidence="3" id="KW-0520">NAD</keyword>
<name>A0ABW3HIJ6_9GAMM</name>
<evidence type="ECO:0000256" key="3">
    <source>
        <dbReference type="ARBA" id="ARBA00023027"/>
    </source>
</evidence>
<comment type="caution">
    <text evidence="8">The sequence shown here is derived from an EMBL/GenBank/DDBJ whole genome shotgun (WGS) entry which is preliminary data.</text>
</comment>
<dbReference type="EMBL" id="JBHTIT010000001">
    <property type="protein sequence ID" value="MFD0950572.1"/>
    <property type="molecule type" value="Genomic_DNA"/>
</dbReference>
<reference evidence="9" key="1">
    <citation type="journal article" date="2019" name="Int. J. Syst. Evol. Microbiol.">
        <title>The Global Catalogue of Microorganisms (GCM) 10K type strain sequencing project: providing services to taxonomists for standard genome sequencing and annotation.</title>
        <authorList>
            <consortium name="The Broad Institute Genomics Platform"/>
            <consortium name="The Broad Institute Genome Sequencing Center for Infectious Disease"/>
            <person name="Wu L."/>
            <person name="Ma J."/>
        </authorList>
    </citation>
    <scope>NUCLEOTIDE SEQUENCE [LARGE SCALE GENOMIC DNA]</scope>
    <source>
        <strain evidence="9">CCUG 63419</strain>
    </source>
</reference>
<dbReference type="Gene3D" id="3.40.605.10">
    <property type="entry name" value="Aldehyde Dehydrogenase, Chain A, domain 1"/>
    <property type="match status" value="1"/>
</dbReference>
<dbReference type="Pfam" id="PF00171">
    <property type="entry name" value="Aldedh"/>
    <property type="match status" value="1"/>
</dbReference>
<evidence type="ECO:0000313" key="8">
    <source>
        <dbReference type="EMBL" id="MFD0950572.1"/>
    </source>
</evidence>
<evidence type="ECO:0000259" key="7">
    <source>
        <dbReference type="Pfam" id="PF00171"/>
    </source>
</evidence>
<comment type="similarity">
    <text evidence="1 4 6">Belongs to the aldehyde dehydrogenase family.</text>
</comment>
<proteinExistence type="inferred from homology"/>
<dbReference type="InterPro" id="IPR015590">
    <property type="entry name" value="Aldehyde_DH_dom"/>
</dbReference>
<dbReference type="PIRSF" id="PIRSF036492">
    <property type="entry name" value="ALDH"/>
    <property type="match status" value="1"/>
</dbReference>
<dbReference type="PANTHER" id="PTHR43570">
    <property type="entry name" value="ALDEHYDE DEHYDROGENASE"/>
    <property type="match status" value="1"/>
</dbReference>
<feature type="active site" evidence="5">
    <location>
        <position position="225"/>
    </location>
</feature>
<dbReference type="Gene3D" id="3.40.309.10">
    <property type="entry name" value="Aldehyde Dehydrogenase, Chain A, domain 2"/>
    <property type="match status" value="1"/>
</dbReference>
<dbReference type="InterPro" id="IPR012394">
    <property type="entry name" value="Aldehyde_DH_NAD(P)"/>
</dbReference>
<accession>A0ABW3HIJ6</accession>
<dbReference type="CDD" id="cd07133">
    <property type="entry name" value="ALDH_CALDH_CalB"/>
    <property type="match status" value="1"/>
</dbReference>
<evidence type="ECO:0000256" key="5">
    <source>
        <dbReference type="PROSITE-ProRule" id="PRU10007"/>
    </source>
</evidence>